<reference evidence="4" key="1">
    <citation type="submission" date="2017-09" db="EMBL/GenBank/DDBJ databases">
        <title>Depth-based differentiation of microbial function through sediment-hosted aquifers and enrichment of novel symbionts in the deep terrestrial subsurface.</title>
        <authorList>
            <person name="Probst A.J."/>
            <person name="Ladd B."/>
            <person name="Jarett J.K."/>
            <person name="Geller-Mcgrath D.E."/>
            <person name="Sieber C.M.K."/>
            <person name="Emerson J.B."/>
            <person name="Anantharaman K."/>
            <person name="Thomas B.C."/>
            <person name="Malmstrom R."/>
            <person name="Stieglmeier M."/>
            <person name="Klingl A."/>
            <person name="Woyke T."/>
            <person name="Ryan C.M."/>
            <person name="Banfield J.F."/>
        </authorList>
    </citation>
    <scope>NUCLEOTIDE SEQUENCE [LARGE SCALE GENOMIC DNA]</scope>
</reference>
<dbReference type="InterPro" id="IPR037185">
    <property type="entry name" value="EmrE-like"/>
</dbReference>
<comment type="caution">
    <text evidence="3">The sequence shown here is derived from an EMBL/GenBank/DDBJ whole genome shotgun (WGS) entry which is preliminary data.</text>
</comment>
<evidence type="ECO:0000259" key="2">
    <source>
        <dbReference type="Pfam" id="PF00892"/>
    </source>
</evidence>
<dbReference type="Gene3D" id="1.10.3730.20">
    <property type="match status" value="1"/>
</dbReference>
<dbReference type="Pfam" id="PF00892">
    <property type="entry name" value="EamA"/>
    <property type="match status" value="1"/>
</dbReference>
<keyword evidence="1" id="KW-0472">Membrane</keyword>
<evidence type="ECO:0000256" key="1">
    <source>
        <dbReference type="SAM" id="Phobius"/>
    </source>
</evidence>
<feature type="transmembrane region" description="Helical" evidence="1">
    <location>
        <begin position="36"/>
        <end position="54"/>
    </location>
</feature>
<dbReference type="Proteomes" id="UP000228960">
    <property type="component" value="Unassembled WGS sequence"/>
</dbReference>
<feature type="transmembrane region" description="Helical" evidence="1">
    <location>
        <begin position="96"/>
        <end position="115"/>
    </location>
</feature>
<dbReference type="InterPro" id="IPR000620">
    <property type="entry name" value="EamA_dom"/>
</dbReference>
<feature type="transmembrane region" description="Helical" evidence="1">
    <location>
        <begin position="66"/>
        <end position="84"/>
    </location>
</feature>
<keyword evidence="1" id="KW-1133">Transmembrane helix</keyword>
<dbReference type="AlphaFoldDB" id="A0A2M8GK47"/>
<dbReference type="SUPFAM" id="SSF103481">
    <property type="entry name" value="Multidrug resistance efflux transporter EmrE"/>
    <property type="match status" value="1"/>
</dbReference>
<feature type="transmembrane region" description="Helical" evidence="1">
    <location>
        <begin position="121"/>
        <end position="139"/>
    </location>
</feature>
<feature type="domain" description="EamA" evidence="2">
    <location>
        <begin position="2"/>
        <end position="141"/>
    </location>
</feature>
<evidence type="ECO:0000313" key="4">
    <source>
        <dbReference type="Proteomes" id="UP000228960"/>
    </source>
</evidence>
<accession>A0A2M8GK47</accession>
<dbReference type="GO" id="GO:0016020">
    <property type="term" value="C:membrane"/>
    <property type="evidence" value="ECO:0007669"/>
    <property type="project" value="InterPro"/>
</dbReference>
<organism evidence="3 4">
    <name type="scientific">Candidatus Shapirobacteria bacterium CG_4_8_14_3_um_filter_35_11</name>
    <dbReference type="NCBI Taxonomy" id="1974874"/>
    <lineage>
        <taxon>Bacteria</taxon>
        <taxon>Candidatus Shapironibacteriota</taxon>
    </lineage>
</organism>
<keyword evidence="1" id="KW-0812">Transmembrane</keyword>
<protein>
    <recommendedName>
        <fullName evidence="2">EamA domain-containing protein</fullName>
    </recommendedName>
</protein>
<name>A0A2M8GK47_9BACT</name>
<dbReference type="EMBL" id="PFQM01000035">
    <property type="protein sequence ID" value="PJC80701.1"/>
    <property type="molecule type" value="Genomic_DNA"/>
</dbReference>
<gene>
    <name evidence="3" type="ORF">CO009_01275</name>
</gene>
<evidence type="ECO:0000313" key="3">
    <source>
        <dbReference type="EMBL" id="PJC80701.1"/>
    </source>
</evidence>
<proteinExistence type="predicted"/>
<feature type="transmembrane region" description="Helical" evidence="1">
    <location>
        <begin position="6"/>
        <end position="24"/>
    </location>
</feature>
<sequence length="144" mass="15564">MNWLSWALTAAFFGGVVDILFKLVNGKINNSLSGVIINACSIIPVLAFAIYSKINGQTLNSSKMGIIYSILAGLAIGFITLSSFKMFNDPNADLSIAIPVMRVTIILMAILFGIIFLRESISLKFIIGLILSLIGLYLVSTSRT</sequence>